<accession>A0A663FFV6</accession>
<evidence type="ECO:0000256" key="1">
    <source>
        <dbReference type="SAM" id="MobiDB-lite"/>
    </source>
</evidence>
<reference evidence="3" key="2">
    <citation type="submission" date="2025-09" db="UniProtKB">
        <authorList>
            <consortium name="Ensembl"/>
        </authorList>
    </citation>
    <scope>IDENTIFICATION</scope>
</reference>
<feature type="region of interest" description="Disordered" evidence="1">
    <location>
        <begin position="131"/>
        <end position="173"/>
    </location>
</feature>
<organism evidence="3 4">
    <name type="scientific">Aquila chrysaetos chrysaetos</name>
    <dbReference type="NCBI Taxonomy" id="223781"/>
    <lineage>
        <taxon>Eukaryota</taxon>
        <taxon>Metazoa</taxon>
        <taxon>Chordata</taxon>
        <taxon>Craniata</taxon>
        <taxon>Vertebrata</taxon>
        <taxon>Euteleostomi</taxon>
        <taxon>Archelosauria</taxon>
        <taxon>Archosauria</taxon>
        <taxon>Dinosauria</taxon>
        <taxon>Saurischia</taxon>
        <taxon>Theropoda</taxon>
        <taxon>Coelurosauria</taxon>
        <taxon>Aves</taxon>
        <taxon>Neognathae</taxon>
        <taxon>Neoaves</taxon>
        <taxon>Telluraves</taxon>
        <taxon>Accipitrimorphae</taxon>
        <taxon>Accipitriformes</taxon>
        <taxon>Accipitridae</taxon>
        <taxon>Accipitrinae</taxon>
        <taxon>Aquila</taxon>
    </lineage>
</organism>
<evidence type="ECO:0000313" key="3">
    <source>
        <dbReference type="Ensembl" id="ENSACCP00020023520.1"/>
    </source>
</evidence>
<sequence>MRWFFSLGLHAVLSLGYSRGRETFRSVRWLHQALQLQGLIQLTQCLPPAQRLQLFPLNLSFQSTVVHTPPGESLAPLISRATMSREPCGLPSFRLICGLKTDLSMWLKAWREHLHPQSLLLSTWVWGSPTAGSQGRQGDAPPHRSTPCSPLNDQQKPFNSPPADTTASWITSG</sequence>
<dbReference type="InParanoid" id="A0A663FFV6"/>
<evidence type="ECO:0000313" key="4">
    <source>
        <dbReference type="Proteomes" id="UP000472275"/>
    </source>
</evidence>
<feature type="compositionally biased region" description="Polar residues" evidence="1">
    <location>
        <begin position="146"/>
        <end position="173"/>
    </location>
</feature>
<proteinExistence type="predicted"/>
<feature type="signal peptide" evidence="2">
    <location>
        <begin position="1"/>
        <end position="20"/>
    </location>
</feature>
<evidence type="ECO:0000256" key="2">
    <source>
        <dbReference type="SAM" id="SignalP"/>
    </source>
</evidence>
<keyword evidence="4" id="KW-1185">Reference proteome</keyword>
<dbReference type="Proteomes" id="UP000472275">
    <property type="component" value="Chromosome Z"/>
</dbReference>
<reference evidence="3" key="1">
    <citation type="submission" date="2025-08" db="UniProtKB">
        <authorList>
            <consortium name="Ensembl"/>
        </authorList>
    </citation>
    <scope>IDENTIFICATION</scope>
</reference>
<dbReference type="AlphaFoldDB" id="A0A663FFV6"/>
<name>A0A663FFV6_AQUCH</name>
<feature type="chain" id="PRO_5045942851" evidence="2">
    <location>
        <begin position="21"/>
        <end position="173"/>
    </location>
</feature>
<protein>
    <submittedName>
        <fullName evidence="3">Uncharacterized protein</fullName>
    </submittedName>
</protein>
<dbReference type="Ensembl" id="ENSACCT00020024562.1">
    <property type="protein sequence ID" value="ENSACCP00020023520.1"/>
    <property type="gene ID" value="ENSACCG00020016152.1"/>
</dbReference>
<keyword evidence="2" id="KW-0732">Signal</keyword>